<comment type="caution">
    <text evidence="4">The sequence shown here is derived from an EMBL/GenBank/DDBJ whole genome shotgun (WGS) entry which is preliminary data.</text>
</comment>
<dbReference type="PANTHER" id="PTHR21015:SF28">
    <property type="entry name" value="SLL1722 PROTEIN"/>
    <property type="match status" value="1"/>
</dbReference>
<keyword evidence="5" id="KW-1185">Reference proteome</keyword>
<dbReference type="InterPro" id="IPR007235">
    <property type="entry name" value="Glyco_trans_28_C"/>
</dbReference>
<protein>
    <recommendedName>
        <fullName evidence="3">Glycosyl transferase family 28 C-terminal domain-containing protein</fullName>
    </recommendedName>
</protein>
<dbReference type="Gene3D" id="3.40.50.2000">
    <property type="entry name" value="Glycogen Phosphorylase B"/>
    <property type="match status" value="1"/>
</dbReference>
<dbReference type="Pfam" id="PF04101">
    <property type="entry name" value="Glyco_tran_28_C"/>
    <property type="match status" value="1"/>
</dbReference>
<evidence type="ECO:0000256" key="2">
    <source>
        <dbReference type="SAM" id="Phobius"/>
    </source>
</evidence>
<proteinExistence type="predicted"/>
<reference evidence="4 5" key="1">
    <citation type="submission" date="2017-09" db="EMBL/GenBank/DDBJ databases">
        <title>Bacterial strain isolated from the female urinary microbiota.</title>
        <authorList>
            <person name="Thomas-White K."/>
            <person name="Kumar N."/>
            <person name="Forster S."/>
            <person name="Putonti C."/>
            <person name="Lawley T."/>
            <person name="Wolfe A.J."/>
        </authorList>
    </citation>
    <scope>NUCLEOTIDE SEQUENCE [LARGE SCALE GENOMIC DNA]</scope>
    <source>
        <strain evidence="4 5">UMB0680</strain>
    </source>
</reference>
<gene>
    <name evidence="4" type="ORF">CJ198_13915</name>
</gene>
<keyword evidence="2" id="KW-0472">Membrane</keyword>
<dbReference type="GO" id="GO:0016758">
    <property type="term" value="F:hexosyltransferase activity"/>
    <property type="evidence" value="ECO:0007669"/>
    <property type="project" value="InterPro"/>
</dbReference>
<keyword evidence="2" id="KW-1133">Transmembrane helix</keyword>
<evidence type="ECO:0000313" key="5">
    <source>
        <dbReference type="Proteomes" id="UP000235703"/>
    </source>
</evidence>
<keyword evidence="2" id="KW-0812">Transmembrane</keyword>
<organism evidence="4 5">
    <name type="scientific">Brevibacterium luteolum</name>
    <dbReference type="NCBI Taxonomy" id="199591"/>
    <lineage>
        <taxon>Bacteria</taxon>
        <taxon>Bacillati</taxon>
        <taxon>Actinomycetota</taxon>
        <taxon>Actinomycetes</taxon>
        <taxon>Micrococcales</taxon>
        <taxon>Brevibacteriaceae</taxon>
        <taxon>Brevibacterium</taxon>
    </lineage>
</organism>
<dbReference type="PANTHER" id="PTHR21015">
    <property type="entry name" value="UDP-N-ACETYLGLUCOSAMINE--N-ACETYLMURAMYL-(PENTAPEPTIDE) PYROPHOSPHORYL-UNDECAPRENOL N-ACETYLGLUCOSAMINE TRANSFERASE 1"/>
    <property type="match status" value="1"/>
</dbReference>
<dbReference type="Proteomes" id="UP000235703">
    <property type="component" value="Unassembled WGS sequence"/>
</dbReference>
<dbReference type="SUPFAM" id="SSF53756">
    <property type="entry name" value="UDP-Glycosyltransferase/glycogen phosphorylase"/>
    <property type="match status" value="1"/>
</dbReference>
<evidence type="ECO:0000256" key="1">
    <source>
        <dbReference type="SAM" id="MobiDB-lite"/>
    </source>
</evidence>
<dbReference type="EMBL" id="PNFZ01000012">
    <property type="protein sequence ID" value="PMB96967.1"/>
    <property type="molecule type" value="Genomic_DNA"/>
</dbReference>
<feature type="transmembrane region" description="Helical" evidence="2">
    <location>
        <begin position="14"/>
        <end position="32"/>
    </location>
</feature>
<evidence type="ECO:0000259" key="3">
    <source>
        <dbReference type="Pfam" id="PF04101"/>
    </source>
</evidence>
<sequence length="496" mass="54586">MCLLWFTLADNSPIAPICVLAALVIAGGLLILSRPSTLDHLLPKGGSQAELRRDVAQLMELVRNLDDRGRMRTDRVTKAIADERAKESRHEYHMNRAIVRIEDQVRQTSIRAYMNLKTPSDLERNTVLFVTSNGAGLGHLTRSLAIIKHLPKHFRAELLTLSTAYEILEKEGIAVHYFPSAEKENISPVDWNLEFGRFISSLLNELRPRVVIFDGTWVYPALTEGCRMLGSHLIWMQRGCWREEVDSRSPQRHAAARVCDEVIIPGDFGCDEQVDVGPHVRVSRTAPIVLTAQDEQLSRSVACQALALDPERRYFLVNLGGGSIFDGQEALDTIAEALEASPGGWAAVVCQSPLSANDLPDSVISVEAYPVARYFAAFEFAVTAAGYNSVQENVTHGMPMILVPNSQTVTDDQTRRAHGVVANVGGYIAQSAAELREALQQSLMAESSNSLDDSRPFGPPAEGAREASKLIVQAASEPTWKERLTKGLRIGTPPFL</sequence>
<evidence type="ECO:0000313" key="4">
    <source>
        <dbReference type="EMBL" id="PMB96967.1"/>
    </source>
</evidence>
<name>A0A2N6PE60_9MICO</name>
<feature type="domain" description="Glycosyl transferase family 28 C-terminal" evidence="3">
    <location>
        <begin position="372"/>
        <end position="451"/>
    </location>
</feature>
<dbReference type="AlphaFoldDB" id="A0A2N6PE60"/>
<feature type="region of interest" description="Disordered" evidence="1">
    <location>
        <begin position="444"/>
        <end position="465"/>
    </location>
</feature>
<accession>A0A2N6PE60</accession>